<name>A0A382TZH3_9ZZZZ</name>
<proteinExistence type="predicted"/>
<evidence type="ECO:0000313" key="2">
    <source>
        <dbReference type="EMBL" id="SVD27456.1"/>
    </source>
</evidence>
<dbReference type="Gene3D" id="3.40.50.2300">
    <property type="match status" value="1"/>
</dbReference>
<sequence>MHKAMVTAPALPLYWSYHSPRLEKTMHSLTTGQNKRILIVDDNESIHDDFRKVLGQQETTGELLDLEASLFGDTAQKTVSVGPELNFELDFASQGQDGFRKVEQARDAGKPYAMAFVDMRMPPGWDGLETILHMWRADADLQVVICTAFSDYSWRDIIKRVGHTDQLLILKKPFDNVEVSQLAIALTEKWSLASHARLKLEQLEDMVTERTREIQLARDELVAANRIKSE</sequence>
<dbReference type="InterPro" id="IPR011006">
    <property type="entry name" value="CheY-like_superfamily"/>
</dbReference>
<dbReference type="InterPro" id="IPR001789">
    <property type="entry name" value="Sig_transdc_resp-reg_receiver"/>
</dbReference>
<dbReference type="GO" id="GO:0000160">
    <property type="term" value="P:phosphorelay signal transduction system"/>
    <property type="evidence" value="ECO:0007669"/>
    <property type="project" value="InterPro"/>
</dbReference>
<dbReference type="EMBL" id="UINC01140357">
    <property type="protein sequence ID" value="SVD27456.1"/>
    <property type="molecule type" value="Genomic_DNA"/>
</dbReference>
<gene>
    <name evidence="2" type="ORF">METZ01_LOCUS380310</name>
</gene>
<feature type="non-terminal residue" evidence="2">
    <location>
        <position position="230"/>
    </location>
</feature>
<protein>
    <recommendedName>
        <fullName evidence="1">Response regulatory domain-containing protein</fullName>
    </recommendedName>
</protein>
<accession>A0A382TZH3</accession>
<feature type="domain" description="Response regulatory" evidence="1">
    <location>
        <begin position="36"/>
        <end position="187"/>
    </location>
</feature>
<dbReference type="SUPFAM" id="SSF52172">
    <property type="entry name" value="CheY-like"/>
    <property type="match status" value="1"/>
</dbReference>
<dbReference type="PROSITE" id="PS50110">
    <property type="entry name" value="RESPONSE_REGULATORY"/>
    <property type="match status" value="1"/>
</dbReference>
<evidence type="ECO:0000259" key="1">
    <source>
        <dbReference type="PROSITE" id="PS50110"/>
    </source>
</evidence>
<reference evidence="2" key="1">
    <citation type="submission" date="2018-05" db="EMBL/GenBank/DDBJ databases">
        <authorList>
            <person name="Lanie J.A."/>
            <person name="Ng W.-L."/>
            <person name="Kazmierczak K.M."/>
            <person name="Andrzejewski T.M."/>
            <person name="Davidsen T.M."/>
            <person name="Wayne K.J."/>
            <person name="Tettelin H."/>
            <person name="Glass J.I."/>
            <person name="Rusch D."/>
            <person name="Podicherti R."/>
            <person name="Tsui H.-C.T."/>
            <person name="Winkler M.E."/>
        </authorList>
    </citation>
    <scope>NUCLEOTIDE SEQUENCE</scope>
</reference>
<organism evidence="2">
    <name type="scientific">marine metagenome</name>
    <dbReference type="NCBI Taxonomy" id="408172"/>
    <lineage>
        <taxon>unclassified sequences</taxon>
        <taxon>metagenomes</taxon>
        <taxon>ecological metagenomes</taxon>
    </lineage>
</organism>
<dbReference type="AlphaFoldDB" id="A0A382TZH3"/>